<sequence>MSGSTSTFLNGSCGFLSNTGHNCVWRIRLTMAAAVAQGVESRIRTLAQTKRIRIKDYFQDFDKLKGGAVTENQFFRCLWSALGLQMDAKDAEVLKQKYMRNDGSVNYMQFCNEIDLNFNPNNLKKNPRDQTVEVPEFLGTIRSVRPSASY</sequence>
<evidence type="ECO:0000313" key="2">
    <source>
        <dbReference type="Proteomes" id="UP000005408"/>
    </source>
</evidence>
<dbReference type="PANTHER" id="PTHR20875">
    <property type="entry name" value="EF-HAND CALCIUM-BINDING DOMAIN-CONTAINING PROTEIN 6-RELATED"/>
    <property type="match status" value="1"/>
</dbReference>
<dbReference type="PANTHER" id="PTHR20875:SF0">
    <property type="entry name" value="GH12158P"/>
    <property type="match status" value="1"/>
</dbReference>
<name>A0A8W8HTF1_MAGGI</name>
<evidence type="ECO:0000313" key="1">
    <source>
        <dbReference type="EnsemblMetazoa" id="G1088.1:cds"/>
    </source>
</evidence>
<organism evidence="1 2">
    <name type="scientific">Magallana gigas</name>
    <name type="common">Pacific oyster</name>
    <name type="synonym">Crassostrea gigas</name>
    <dbReference type="NCBI Taxonomy" id="29159"/>
    <lineage>
        <taxon>Eukaryota</taxon>
        <taxon>Metazoa</taxon>
        <taxon>Spiralia</taxon>
        <taxon>Lophotrochozoa</taxon>
        <taxon>Mollusca</taxon>
        <taxon>Bivalvia</taxon>
        <taxon>Autobranchia</taxon>
        <taxon>Pteriomorphia</taxon>
        <taxon>Ostreida</taxon>
        <taxon>Ostreoidea</taxon>
        <taxon>Ostreidae</taxon>
        <taxon>Magallana</taxon>
    </lineage>
</organism>
<dbReference type="SUPFAM" id="SSF47473">
    <property type="entry name" value="EF-hand"/>
    <property type="match status" value="1"/>
</dbReference>
<dbReference type="Gene3D" id="1.10.238.10">
    <property type="entry name" value="EF-hand"/>
    <property type="match status" value="1"/>
</dbReference>
<dbReference type="AlphaFoldDB" id="A0A8W8HTF1"/>
<keyword evidence="2" id="KW-1185">Reference proteome</keyword>
<dbReference type="InterPro" id="IPR052603">
    <property type="entry name" value="EFCB6"/>
</dbReference>
<accession>A0A8W8HTF1</accession>
<dbReference type="EnsemblMetazoa" id="G1088.1">
    <property type="protein sequence ID" value="G1088.1:cds"/>
    <property type="gene ID" value="G1088"/>
</dbReference>
<dbReference type="Proteomes" id="UP000005408">
    <property type="component" value="Unassembled WGS sequence"/>
</dbReference>
<evidence type="ECO:0008006" key="3">
    <source>
        <dbReference type="Google" id="ProtNLM"/>
    </source>
</evidence>
<proteinExistence type="predicted"/>
<dbReference type="InterPro" id="IPR011992">
    <property type="entry name" value="EF-hand-dom_pair"/>
</dbReference>
<reference evidence="1" key="1">
    <citation type="submission" date="2022-08" db="UniProtKB">
        <authorList>
            <consortium name="EnsemblMetazoa"/>
        </authorList>
    </citation>
    <scope>IDENTIFICATION</scope>
    <source>
        <strain evidence="1">05x7-T-G4-1.051#20</strain>
    </source>
</reference>
<protein>
    <recommendedName>
        <fullName evidence="3">EF-hand domain-containing protein</fullName>
    </recommendedName>
</protein>